<dbReference type="InterPro" id="IPR014044">
    <property type="entry name" value="CAP_dom"/>
</dbReference>
<dbReference type="InterPro" id="IPR014258">
    <property type="entry name" value="CAP_domain_YkwD-like"/>
</dbReference>
<dbReference type="PANTHER" id="PTHR31157">
    <property type="entry name" value="SCP DOMAIN-CONTAINING PROTEIN"/>
    <property type="match status" value="1"/>
</dbReference>
<dbReference type="Proteomes" id="UP000030595">
    <property type="component" value="Unassembled WGS sequence"/>
</dbReference>
<reference evidence="4 5" key="1">
    <citation type="submission" date="2014-02" db="EMBL/GenBank/DDBJ databases">
        <title>Draft genome sequence of Lysinibacillus massiliensis CCUG 49529.</title>
        <authorList>
            <person name="Zhang F."/>
            <person name="Wang G."/>
            <person name="Zhang L."/>
        </authorList>
    </citation>
    <scope>NUCLEOTIDE SEQUENCE [LARGE SCALE GENOMIC DNA]</scope>
    <source>
        <strain evidence="4 5">CCUG 49529</strain>
    </source>
</reference>
<dbReference type="Gene3D" id="3.40.33.10">
    <property type="entry name" value="CAP"/>
    <property type="match status" value="1"/>
</dbReference>
<evidence type="ECO:0000256" key="1">
    <source>
        <dbReference type="SAM" id="MobiDB-lite"/>
    </source>
</evidence>
<dbReference type="AlphaFoldDB" id="A0A0A3IY47"/>
<comment type="caution">
    <text evidence="4">The sequence shown here is derived from an EMBL/GenBank/DDBJ whole genome shotgun (WGS) entry which is preliminary data.</text>
</comment>
<dbReference type="EMBL" id="JPVQ01000038">
    <property type="protein sequence ID" value="KGR89651.1"/>
    <property type="molecule type" value="Genomic_DNA"/>
</dbReference>
<evidence type="ECO:0000259" key="3">
    <source>
        <dbReference type="Pfam" id="PF00188"/>
    </source>
</evidence>
<name>A0A0A3IY47_9BACL</name>
<keyword evidence="2" id="KW-0732">Signal</keyword>
<evidence type="ECO:0000256" key="2">
    <source>
        <dbReference type="SAM" id="SignalP"/>
    </source>
</evidence>
<gene>
    <name evidence="4" type="ORF">CD30_15975</name>
</gene>
<dbReference type="NCBIfam" id="TIGR02909">
    <property type="entry name" value="spore_YkwD"/>
    <property type="match status" value="1"/>
</dbReference>
<feature type="compositionally biased region" description="Polar residues" evidence="1">
    <location>
        <begin position="132"/>
        <end position="158"/>
    </location>
</feature>
<protein>
    <recommendedName>
        <fullName evidence="3">SCP domain-containing protein</fullName>
    </recommendedName>
</protein>
<organism evidence="4 5">
    <name type="scientific">Ureibacillus massiliensis 4400831 = CIP 108448 = CCUG 49529</name>
    <dbReference type="NCBI Taxonomy" id="1211035"/>
    <lineage>
        <taxon>Bacteria</taxon>
        <taxon>Bacillati</taxon>
        <taxon>Bacillota</taxon>
        <taxon>Bacilli</taxon>
        <taxon>Bacillales</taxon>
        <taxon>Caryophanaceae</taxon>
        <taxon>Ureibacillus</taxon>
    </lineage>
</organism>
<feature type="domain" description="SCP" evidence="3">
    <location>
        <begin position="181"/>
        <end position="294"/>
    </location>
</feature>
<dbReference type="RefSeq" id="WP_036178697.1">
    <property type="nucleotide sequence ID" value="NZ_AVCZ01000038.1"/>
</dbReference>
<dbReference type="OrthoDB" id="9783944at2"/>
<evidence type="ECO:0000313" key="5">
    <source>
        <dbReference type="Proteomes" id="UP000030595"/>
    </source>
</evidence>
<evidence type="ECO:0000313" key="4">
    <source>
        <dbReference type="EMBL" id="KGR89651.1"/>
    </source>
</evidence>
<feature type="signal peptide" evidence="2">
    <location>
        <begin position="1"/>
        <end position="24"/>
    </location>
</feature>
<dbReference type="PANTHER" id="PTHR31157:SF1">
    <property type="entry name" value="SCP DOMAIN-CONTAINING PROTEIN"/>
    <property type="match status" value="1"/>
</dbReference>
<keyword evidence="5" id="KW-1185">Reference proteome</keyword>
<sequence>MKKWLMTSFCATTLLATSITSADAASLNRETKDEAKTENIQIIKEDSYQEFALKIMDKIILPNGQLDINNIEDLVNKKLNNLDVYKELANGKFVKENKANTTAKKETTNDAKPTENKEIKKQTPTKEATYPEVNNDTTAPEANKNNRTVPSNSNNQQAEAPVKTPTANVNQSVSEFEKQVVNLTNAERTKAGLKPLEIYTPLMNVAEAKSADMAKNNYFSHTSPTYGSPFDQIKAAGISYRAAGENIAQGQKTPQEVVQAWMDSPGHRQNIMNANYTHIGVGFVEDGNYWTQQFIQL</sequence>
<dbReference type="InterPro" id="IPR035940">
    <property type="entry name" value="CAP_sf"/>
</dbReference>
<proteinExistence type="predicted"/>
<feature type="compositionally biased region" description="Basic and acidic residues" evidence="1">
    <location>
        <begin position="99"/>
        <end position="121"/>
    </location>
</feature>
<dbReference type="Pfam" id="PF00188">
    <property type="entry name" value="CAP"/>
    <property type="match status" value="1"/>
</dbReference>
<feature type="chain" id="PRO_5002002182" description="SCP domain-containing protein" evidence="2">
    <location>
        <begin position="25"/>
        <end position="297"/>
    </location>
</feature>
<dbReference type="SUPFAM" id="SSF55797">
    <property type="entry name" value="PR-1-like"/>
    <property type="match status" value="1"/>
</dbReference>
<dbReference type="eggNOG" id="COG2340">
    <property type="taxonomic scope" value="Bacteria"/>
</dbReference>
<dbReference type="CDD" id="cd05379">
    <property type="entry name" value="CAP_bacterial"/>
    <property type="match status" value="1"/>
</dbReference>
<feature type="region of interest" description="Disordered" evidence="1">
    <location>
        <begin position="99"/>
        <end position="169"/>
    </location>
</feature>
<accession>A0A0A3IY47</accession>